<dbReference type="RefSeq" id="WP_191796798.1">
    <property type="nucleotide sequence ID" value="NZ_JACSQQ010000024.1"/>
</dbReference>
<sequence>MTTTDTAVGHEDPWTASPTPPPPPPTTTWRTVDAPPTPPALDHPDVWAVRAYTDIEHDVQLATWGWTDWWAPLPVMLGALQHQEYQRKVLVLALPEPVVPGTTGPGTPGGEAAPRPQDVGGAAIVWLATDANPHLAYVTLMVRPTLEGRGIGESLLARAEEIARADGRTTVIVPSNHSPEPPPGPGALDAPTGAGRVPADSPGARFALGHGYALEQVERASVLRVPVDPARLDTLEHEATRAAGSDYRLHTWWDEVPAAWQDQVAILWTRMSTDVPSADLDVEESPWDAARVRSYLADMAGRHQHVLVTVAEHVPTGTLTAFSVLQIPVSDVPFAFQEDTLVLREHRGHRLGMLVKVANLRAYTERRPGERRINTWNAQENEHMLAINVALGFEPVGVAAVWRKRLA</sequence>
<protein>
    <submittedName>
        <fullName evidence="3">GNAT family N-acetyltransferase</fullName>
    </submittedName>
</protein>
<feature type="region of interest" description="Disordered" evidence="1">
    <location>
        <begin position="171"/>
        <end position="202"/>
    </location>
</feature>
<keyword evidence="4" id="KW-1185">Reference proteome</keyword>
<dbReference type="Gene3D" id="3.40.630.30">
    <property type="match status" value="1"/>
</dbReference>
<accession>A0ABR8RUR0</accession>
<dbReference type="CDD" id="cd04301">
    <property type="entry name" value="NAT_SF"/>
    <property type="match status" value="1"/>
</dbReference>
<dbReference type="Proteomes" id="UP000641803">
    <property type="component" value="Unassembled WGS sequence"/>
</dbReference>
<feature type="region of interest" description="Disordered" evidence="1">
    <location>
        <begin position="1"/>
        <end position="42"/>
    </location>
</feature>
<feature type="compositionally biased region" description="Low complexity" evidence="1">
    <location>
        <begin position="186"/>
        <end position="195"/>
    </location>
</feature>
<dbReference type="SUPFAM" id="SSF55729">
    <property type="entry name" value="Acyl-CoA N-acyltransferases (Nat)"/>
    <property type="match status" value="2"/>
</dbReference>
<dbReference type="InterPro" id="IPR016181">
    <property type="entry name" value="Acyl_CoA_acyltransferase"/>
</dbReference>
<evidence type="ECO:0000313" key="3">
    <source>
        <dbReference type="EMBL" id="MBD7951520.1"/>
    </source>
</evidence>
<proteinExistence type="predicted"/>
<gene>
    <name evidence="3" type="ORF">H9652_14035</name>
</gene>
<evidence type="ECO:0000256" key="1">
    <source>
        <dbReference type="SAM" id="MobiDB-lite"/>
    </source>
</evidence>
<dbReference type="EMBL" id="JACSQQ010000024">
    <property type="protein sequence ID" value="MBD7951520.1"/>
    <property type="molecule type" value="Genomic_DNA"/>
</dbReference>
<evidence type="ECO:0000259" key="2">
    <source>
        <dbReference type="Pfam" id="PF00583"/>
    </source>
</evidence>
<organism evidence="3 4">
    <name type="scientific">Oerskovia rustica</name>
    <dbReference type="NCBI Taxonomy" id="2762237"/>
    <lineage>
        <taxon>Bacteria</taxon>
        <taxon>Bacillati</taxon>
        <taxon>Actinomycetota</taxon>
        <taxon>Actinomycetes</taxon>
        <taxon>Micrococcales</taxon>
        <taxon>Cellulomonadaceae</taxon>
        <taxon>Oerskovia</taxon>
    </lineage>
</organism>
<comment type="caution">
    <text evidence="3">The sequence shown here is derived from an EMBL/GenBank/DDBJ whole genome shotgun (WGS) entry which is preliminary data.</text>
</comment>
<dbReference type="Pfam" id="PF00583">
    <property type="entry name" value="Acetyltransf_1"/>
    <property type="match status" value="1"/>
</dbReference>
<evidence type="ECO:0000313" key="4">
    <source>
        <dbReference type="Proteomes" id="UP000641803"/>
    </source>
</evidence>
<feature type="domain" description="N-acetyltransferase" evidence="2">
    <location>
        <begin position="121"/>
        <end position="172"/>
    </location>
</feature>
<reference evidence="3 4" key="1">
    <citation type="submission" date="2020-08" db="EMBL/GenBank/DDBJ databases">
        <title>A Genomic Blueprint of the Chicken Gut Microbiome.</title>
        <authorList>
            <person name="Gilroy R."/>
            <person name="Ravi A."/>
            <person name="Getino M."/>
            <person name="Pursley I."/>
            <person name="Horton D.L."/>
            <person name="Alikhan N.-F."/>
            <person name="Baker D."/>
            <person name="Gharbi K."/>
            <person name="Hall N."/>
            <person name="Watson M."/>
            <person name="Adriaenssens E.M."/>
            <person name="Foster-Nyarko E."/>
            <person name="Jarju S."/>
            <person name="Secka A."/>
            <person name="Antonio M."/>
            <person name="Oren A."/>
            <person name="Chaudhuri R."/>
            <person name="La Ragione R.M."/>
            <person name="Hildebrand F."/>
            <person name="Pallen M.J."/>
        </authorList>
    </citation>
    <scope>NUCLEOTIDE SEQUENCE [LARGE SCALE GENOMIC DNA]</scope>
    <source>
        <strain evidence="3 4">Sa4CUA1</strain>
    </source>
</reference>
<name>A0ABR8RUR0_9CELL</name>
<dbReference type="InterPro" id="IPR000182">
    <property type="entry name" value="GNAT_dom"/>
</dbReference>